<keyword evidence="3" id="KW-1185">Reference proteome</keyword>
<evidence type="ECO:0000256" key="1">
    <source>
        <dbReference type="SAM" id="Phobius"/>
    </source>
</evidence>
<comment type="caution">
    <text evidence="2">The sequence shown here is derived from an EMBL/GenBank/DDBJ whole genome shotgun (WGS) entry which is preliminary data.</text>
</comment>
<evidence type="ECO:0000313" key="2">
    <source>
        <dbReference type="EMBL" id="KAK4523304.1"/>
    </source>
</evidence>
<organism evidence="2 3">
    <name type="scientific">Galdieria yellowstonensis</name>
    <dbReference type="NCBI Taxonomy" id="3028027"/>
    <lineage>
        <taxon>Eukaryota</taxon>
        <taxon>Rhodophyta</taxon>
        <taxon>Bangiophyceae</taxon>
        <taxon>Galdieriales</taxon>
        <taxon>Galdieriaceae</taxon>
        <taxon>Galdieria</taxon>
    </lineage>
</organism>
<dbReference type="AlphaFoldDB" id="A0AAV9I726"/>
<dbReference type="EMBL" id="JANCYU010000013">
    <property type="protein sequence ID" value="KAK4523304.1"/>
    <property type="molecule type" value="Genomic_DNA"/>
</dbReference>
<keyword evidence="1" id="KW-0472">Membrane</keyword>
<accession>A0AAV9I726</accession>
<reference evidence="2 3" key="1">
    <citation type="submission" date="2022-07" db="EMBL/GenBank/DDBJ databases">
        <title>Genome-wide signatures of adaptation to extreme environments.</title>
        <authorList>
            <person name="Cho C.H."/>
            <person name="Yoon H.S."/>
        </authorList>
    </citation>
    <scope>NUCLEOTIDE SEQUENCE [LARGE SCALE GENOMIC DNA]</scope>
    <source>
        <strain evidence="2 3">108.79 E11</strain>
    </source>
</reference>
<feature type="transmembrane region" description="Helical" evidence="1">
    <location>
        <begin position="95"/>
        <end position="117"/>
    </location>
</feature>
<name>A0AAV9I726_9RHOD</name>
<gene>
    <name evidence="2" type="ORF">GAYE_PCTG50G1198</name>
</gene>
<keyword evidence="1" id="KW-0812">Transmembrane</keyword>
<evidence type="ECO:0000313" key="3">
    <source>
        <dbReference type="Proteomes" id="UP001300502"/>
    </source>
</evidence>
<protein>
    <submittedName>
        <fullName evidence="2">Uncharacterized protein</fullName>
    </submittedName>
</protein>
<dbReference type="Proteomes" id="UP001300502">
    <property type="component" value="Unassembled WGS sequence"/>
</dbReference>
<keyword evidence="1" id="KW-1133">Transmembrane helix</keyword>
<proteinExistence type="predicted"/>
<sequence>MISGFVNVCPTINKKYCKYCALRSNYRNVPIHHGYRVYLYMSQTNGEESSEQQKVSPVNEATSYKEKKLEEYDSSQTTEQTRTSFKYIPGAQGKVDVWFIIGLLIFAIPIVAIAWGISTGVIDLSAT</sequence>